<evidence type="ECO:0000313" key="4">
    <source>
        <dbReference type="EMBL" id="GAA4492848.1"/>
    </source>
</evidence>
<dbReference type="Gene3D" id="1.25.40.10">
    <property type="entry name" value="Tetratricopeptide repeat domain"/>
    <property type="match status" value="2"/>
</dbReference>
<proteinExistence type="predicted"/>
<dbReference type="PANTHER" id="PTHR45138">
    <property type="entry name" value="REGULATORY COMPONENTS OF SENSORY TRANSDUCTION SYSTEM"/>
    <property type="match status" value="1"/>
</dbReference>
<dbReference type="SUPFAM" id="SSF48452">
    <property type="entry name" value="TPR-like"/>
    <property type="match status" value="2"/>
</dbReference>
<sequence>MGATRFDQWLSTTWRHANEQQAICGFIATRSGARLRTRFDEFCLREHCPPIKWRMTPQDQRHPYSPLLPLLRQLIQTQGGSLQLVLSELQLFGPARSLLLDYFEGRPLNRTESPLPDDLGFQCQQIRQAIIRLVQSLSQVHPILFLVTGLHHAGESALQLISELMQEQSRSRYLLLFGLDPDFQQPSEPQQRHWDQFVGLIEDTGVLFSFDEELAPLQLHPWPSLYDVPQSPMEWLYRCERLLHSLCLPEAVRACEHTQALAELPSTEADPRFAIRFYTCWGRAAMLAGQVEDAVSRFDRILELAQRINDPAALALAYRELSLAHIYRSDLILATQCAQQAVKWSNLHGDELDQTLSLFSLFVANDKANAPFGLGRLRQLLSRLERFELMGARIYTLRNVYVQATFDARLEPDWILSCSMQAIRLARHYGYLADVASAYHGRGVIYTNLKQDHKALRCFKISERLREAIKLPSQLARIKNGIGYFHCLHERFEAAHDYLVQALTTVMRLNDYSEVSVSLYNLAWLYTLSENFDHASTLLIRLKEMVRIRGTTHFPYRNEHDIILLQGLVHALQGEWVRAEQALDRSYALKFDVSADGKFMRPLLKALIHTGQLQPEAAKQDLALVQEALDTNAGLTRQHWLLYHEARIKCHRLNNEFEQSYLHFRLAVALCREHGLKHSFNKIRRAWFKDSGQVVKLSLPLPQLQLDNLLSLVRQEQQINELWGNVREMRLLSTLQQLGHSHDDEPALGRETLRLICANFNAQAGFILLQEEASPPVELAQFNELPELPVDALALASRFGGQNQPSLSLRVRFEESLPPLRLSSVLVIPLHDGNRRLGEMLLMTFDDNLQISLQDTEALRFIGNQLTAQLVTLRQRKQLLHFSSIDSLTGLLNRQAMQQALRSQLSALDAQVASPMALAYLDLDNFKYYNDTFGHEVGDLLLRWFAALVKEELADGDLFARWGGDEFVILLPGLSRQAAQQRLGRVLHKLQDARGFEAKLQQHLGQVALPEAKWLGCSVGLTDTHQLTDALDDRALLRLADEALYQVKRQGKGHIQLSSCPS</sequence>
<evidence type="ECO:0000313" key="5">
    <source>
        <dbReference type="Proteomes" id="UP001501321"/>
    </source>
</evidence>
<dbReference type="CDD" id="cd01949">
    <property type="entry name" value="GGDEF"/>
    <property type="match status" value="1"/>
</dbReference>
<evidence type="ECO:0000256" key="2">
    <source>
        <dbReference type="ARBA" id="ARBA00034247"/>
    </source>
</evidence>
<organism evidence="4 5">
    <name type="scientific">Pseudaeromonas paramecii</name>
    <dbReference type="NCBI Taxonomy" id="2138166"/>
    <lineage>
        <taxon>Bacteria</taxon>
        <taxon>Pseudomonadati</taxon>
        <taxon>Pseudomonadota</taxon>
        <taxon>Gammaproteobacteria</taxon>
        <taxon>Aeromonadales</taxon>
        <taxon>Aeromonadaceae</taxon>
        <taxon>Pseudaeromonas</taxon>
    </lineage>
</organism>
<dbReference type="EMBL" id="BAABFC010000001">
    <property type="protein sequence ID" value="GAA4492848.1"/>
    <property type="molecule type" value="Genomic_DNA"/>
</dbReference>
<name>A0ABP8PUE0_9GAMM</name>
<comment type="caution">
    <text evidence="4">The sequence shown here is derived from an EMBL/GenBank/DDBJ whole genome shotgun (WGS) entry which is preliminary data.</text>
</comment>
<gene>
    <name evidence="4" type="ORF">GCM10023095_02030</name>
</gene>
<dbReference type="RefSeq" id="WP_345009166.1">
    <property type="nucleotide sequence ID" value="NZ_BAABFC010000001.1"/>
</dbReference>
<keyword evidence="5" id="KW-1185">Reference proteome</keyword>
<dbReference type="InterPro" id="IPR000160">
    <property type="entry name" value="GGDEF_dom"/>
</dbReference>
<dbReference type="SUPFAM" id="SSF55781">
    <property type="entry name" value="GAF domain-like"/>
    <property type="match status" value="1"/>
</dbReference>
<dbReference type="SMART" id="SM00267">
    <property type="entry name" value="GGDEF"/>
    <property type="match status" value="1"/>
</dbReference>
<feature type="domain" description="GGDEF" evidence="3">
    <location>
        <begin position="914"/>
        <end position="1060"/>
    </location>
</feature>
<dbReference type="PANTHER" id="PTHR45138:SF9">
    <property type="entry name" value="DIGUANYLATE CYCLASE DGCM-RELATED"/>
    <property type="match status" value="1"/>
</dbReference>
<dbReference type="Proteomes" id="UP001501321">
    <property type="component" value="Unassembled WGS sequence"/>
</dbReference>
<dbReference type="Pfam" id="PF00990">
    <property type="entry name" value="GGDEF"/>
    <property type="match status" value="1"/>
</dbReference>
<evidence type="ECO:0000256" key="1">
    <source>
        <dbReference type="ARBA" id="ARBA00012528"/>
    </source>
</evidence>
<comment type="catalytic activity">
    <reaction evidence="2">
        <text>2 GTP = 3',3'-c-di-GMP + 2 diphosphate</text>
        <dbReference type="Rhea" id="RHEA:24898"/>
        <dbReference type="ChEBI" id="CHEBI:33019"/>
        <dbReference type="ChEBI" id="CHEBI:37565"/>
        <dbReference type="ChEBI" id="CHEBI:58805"/>
        <dbReference type="EC" id="2.7.7.65"/>
    </reaction>
</comment>
<reference evidence="5" key="1">
    <citation type="journal article" date="2019" name="Int. J. Syst. Evol. Microbiol.">
        <title>The Global Catalogue of Microorganisms (GCM) 10K type strain sequencing project: providing services to taxonomists for standard genome sequencing and annotation.</title>
        <authorList>
            <consortium name="The Broad Institute Genomics Platform"/>
            <consortium name="The Broad Institute Genome Sequencing Center for Infectious Disease"/>
            <person name="Wu L."/>
            <person name="Ma J."/>
        </authorList>
    </citation>
    <scope>NUCLEOTIDE SEQUENCE [LARGE SCALE GENOMIC DNA]</scope>
    <source>
        <strain evidence="5">JCM 32226</strain>
    </source>
</reference>
<dbReference type="InterPro" id="IPR043128">
    <property type="entry name" value="Rev_trsase/Diguanyl_cyclase"/>
</dbReference>
<accession>A0ABP8PUE0</accession>
<dbReference type="SUPFAM" id="SSF55073">
    <property type="entry name" value="Nucleotide cyclase"/>
    <property type="match status" value="1"/>
</dbReference>
<dbReference type="NCBIfam" id="TIGR00254">
    <property type="entry name" value="GGDEF"/>
    <property type="match status" value="1"/>
</dbReference>
<dbReference type="EC" id="2.7.7.65" evidence="1"/>
<dbReference type="InterPro" id="IPR050469">
    <property type="entry name" value="Diguanylate_Cyclase"/>
</dbReference>
<dbReference type="PROSITE" id="PS50887">
    <property type="entry name" value="GGDEF"/>
    <property type="match status" value="1"/>
</dbReference>
<dbReference type="SMART" id="SM00028">
    <property type="entry name" value="TPR"/>
    <property type="match status" value="4"/>
</dbReference>
<dbReference type="Gene3D" id="3.30.70.270">
    <property type="match status" value="1"/>
</dbReference>
<dbReference type="InterPro" id="IPR019734">
    <property type="entry name" value="TPR_rpt"/>
</dbReference>
<evidence type="ECO:0000259" key="3">
    <source>
        <dbReference type="PROSITE" id="PS50887"/>
    </source>
</evidence>
<dbReference type="InterPro" id="IPR029787">
    <property type="entry name" value="Nucleotide_cyclase"/>
</dbReference>
<protein>
    <recommendedName>
        <fullName evidence="1">diguanylate cyclase</fullName>
        <ecNumber evidence="1">2.7.7.65</ecNumber>
    </recommendedName>
</protein>
<dbReference type="InterPro" id="IPR011990">
    <property type="entry name" value="TPR-like_helical_dom_sf"/>
</dbReference>